<protein>
    <submittedName>
        <fullName evidence="4">Uncharacterized protein</fullName>
    </submittedName>
</protein>
<dbReference type="OMA" id="VATVCTC"/>
<feature type="region of interest" description="Disordered" evidence="1">
    <location>
        <begin position="239"/>
        <end position="270"/>
    </location>
</feature>
<dbReference type="InParanoid" id="A7RLD4"/>
<keyword evidence="2" id="KW-0472">Membrane</keyword>
<gene>
    <name evidence="4" type="ORF">NEMVEDRAFT_v1g239103</name>
</gene>
<accession>A7RLD4</accession>
<keyword evidence="3" id="KW-0732">Signal</keyword>
<evidence type="ECO:0000256" key="2">
    <source>
        <dbReference type="SAM" id="Phobius"/>
    </source>
</evidence>
<evidence type="ECO:0000313" key="4">
    <source>
        <dbReference type="EMBL" id="EDO47585.1"/>
    </source>
</evidence>
<keyword evidence="2" id="KW-1133">Transmembrane helix</keyword>
<organism evidence="4 5">
    <name type="scientific">Nematostella vectensis</name>
    <name type="common">Starlet sea anemone</name>
    <dbReference type="NCBI Taxonomy" id="45351"/>
    <lineage>
        <taxon>Eukaryota</taxon>
        <taxon>Metazoa</taxon>
        <taxon>Cnidaria</taxon>
        <taxon>Anthozoa</taxon>
        <taxon>Hexacorallia</taxon>
        <taxon>Actiniaria</taxon>
        <taxon>Edwardsiidae</taxon>
        <taxon>Nematostella</taxon>
    </lineage>
</organism>
<feature type="signal peptide" evidence="3">
    <location>
        <begin position="1"/>
        <end position="23"/>
    </location>
</feature>
<dbReference type="KEGG" id="nve:5519760"/>
<dbReference type="AlphaFoldDB" id="A7RLD4"/>
<dbReference type="Proteomes" id="UP000001593">
    <property type="component" value="Unassembled WGS sequence"/>
</dbReference>
<dbReference type="EMBL" id="DS469518">
    <property type="protein sequence ID" value="EDO47585.1"/>
    <property type="molecule type" value="Genomic_DNA"/>
</dbReference>
<keyword evidence="2" id="KW-0812">Transmembrane</keyword>
<feature type="transmembrane region" description="Helical" evidence="2">
    <location>
        <begin position="196"/>
        <end position="222"/>
    </location>
</feature>
<evidence type="ECO:0000256" key="1">
    <source>
        <dbReference type="SAM" id="MobiDB-lite"/>
    </source>
</evidence>
<feature type="compositionally biased region" description="Basic residues" evidence="1">
    <location>
        <begin position="240"/>
        <end position="266"/>
    </location>
</feature>
<evidence type="ECO:0000256" key="3">
    <source>
        <dbReference type="SAM" id="SignalP"/>
    </source>
</evidence>
<proteinExistence type="predicted"/>
<evidence type="ECO:0000313" key="5">
    <source>
        <dbReference type="Proteomes" id="UP000001593"/>
    </source>
</evidence>
<dbReference type="OrthoDB" id="5987707at2759"/>
<sequence length="324" mass="36378">MATLVGCMSLLLLIAVGLSSVDCLTGGNCSEGLLRVCSEGFDENSYAICKEAKELNNCLLYLSDCDHSKDLELKFIYRHLKFKVHQFSCNEKHPVKQCNESLVKSCLDNYHGNATPICPEVKRLQRCLDQFKGCHVMRHPFYTQSQSILSKNRKCFFLLVNYSRILEVLDKKTGLPKTINSTQPALVEKIETSSTFLPYTFVVVATVCTCLFLIVLVVFSVIRHTSLLRFRNSSIERQHTRLPSRPRVSSHRTNRIGRHNGHHNSRRPNVAIEGARQTVSGFFEGNVPPPPYSAVLDETESLRAGDPPPPYNVPQSVISIGVIV</sequence>
<keyword evidence="5" id="KW-1185">Reference proteome</keyword>
<feature type="chain" id="PRO_5002711872" evidence="3">
    <location>
        <begin position="24"/>
        <end position="324"/>
    </location>
</feature>
<dbReference type="HOGENOM" id="CLU_858686_0_0_1"/>
<name>A7RLD4_NEMVE</name>
<reference evidence="4 5" key="1">
    <citation type="journal article" date="2007" name="Science">
        <title>Sea anemone genome reveals ancestral eumetazoan gene repertoire and genomic organization.</title>
        <authorList>
            <person name="Putnam N.H."/>
            <person name="Srivastava M."/>
            <person name="Hellsten U."/>
            <person name="Dirks B."/>
            <person name="Chapman J."/>
            <person name="Salamov A."/>
            <person name="Terry A."/>
            <person name="Shapiro H."/>
            <person name="Lindquist E."/>
            <person name="Kapitonov V.V."/>
            <person name="Jurka J."/>
            <person name="Genikhovich G."/>
            <person name="Grigoriev I.V."/>
            <person name="Lucas S.M."/>
            <person name="Steele R.E."/>
            <person name="Finnerty J.R."/>
            <person name="Technau U."/>
            <person name="Martindale M.Q."/>
            <person name="Rokhsar D.S."/>
        </authorList>
    </citation>
    <scope>NUCLEOTIDE SEQUENCE [LARGE SCALE GENOMIC DNA]</scope>
    <source>
        <strain evidence="5">CH2 X CH6</strain>
    </source>
</reference>